<sequence length="558" mass="59102">MLITLAIWVVVAGLAGVIGAGYFSMTSGSSPAERLVVNLWLGAGILSNGWLTVALWLPLSPVTAILTAAVLLGVIIQTKPFRLRVATLGRDLAPDAWTLALAVGLASIVAAVVAVAPVTLIDTGIYHYPAARWLAEYGVVKGTALLDVQLGYASSWFALFAPCLHGGMKTRAAALGSGLALALWLSSAGFAGLRIYRGDGQPTDWFLVWATVLGVGAVSTLDGLLASSSPDVPTAALIITIAWVLLGQRPAAEPRSGWTAAALAAVALSIKLTAAPVLVVAGWLAWRASGWKWKTALSLAVMVIGLLLPVTVVRAMASGHPFFPSKLCALPVAWRYDMNPWQMADGTPRELTVAIRDQARWDWGALASPRYSQGPLDGLLDWRWLPAWPSHEPVAAGLLAASVVATLAMLLGRRQSVVGWGWVLGLGWFGSAYVLLQAPSLRFGVGYFVIPPALGLAYFSTHLPRWVPALLGAGLVTLLPFPASVPLWRPPRLTPTPVSIQQVNGMRLYQPVPQPGIFPRCGDSPLPCGSNIAPTVRLRDPRRGVAAGFIRGRPSGRE</sequence>
<keyword evidence="4" id="KW-1185">Reference proteome</keyword>
<feature type="transmembrane region" description="Helical" evidence="1">
    <location>
        <begin position="172"/>
        <end position="193"/>
    </location>
</feature>
<dbReference type="EMBL" id="CP072648">
    <property type="protein sequence ID" value="QUW02120.1"/>
    <property type="molecule type" value="Genomic_DNA"/>
</dbReference>
<dbReference type="NCBIfam" id="NF047510">
    <property type="entry name" value="LIC_10190_fam"/>
    <property type="match status" value="1"/>
</dbReference>
<evidence type="ECO:0000259" key="2">
    <source>
        <dbReference type="Pfam" id="PF26626"/>
    </source>
</evidence>
<reference evidence="3 4" key="1">
    <citation type="submission" date="2021-03" db="EMBL/GenBank/DDBJ databases">
        <title>Genomic and phenotypic characterization of Chloracidobacterium isolates provides evidence for multiple species.</title>
        <authorList>
            <person name="Saini M.K."/>
            <person name="Costas A.M.G."/>
            <person name="Tank M."/>
            <person name="Bryant D.A."/>
        </authorList>
    </citation>
    <scope>NUCLEOTIDE SEQUENCE [LARGE SCALE GENOMIC DNA]</scope>
    <source>
        <strain evidence="3 4">BV2-C</strain>
    </source>
</reference>
<feature type="transmembrane region" description="Helical" evidence="1">
    <location>
        <begin position="59"/>
        <end position="76"/>
    </location>
</feature>
<feature type="transmembrane region" description="Helical" evidence="1">
    <location>
        <begin position="205"/>
        <end position="226"/>
    </location>
</feature>
<dbReference type="InterPro" id="IPR058514">
    <property type="entry name" value="DUF8201"/>
</dbReference>
<keyword evidence="1" id="KW-0812">Transmembrane</keyword>
<feature type="transmembrane region" description="Helical" evidence="1">
    <location>
        <begin position="393"/>
        <end position="411"/>
    </location>
</feature>
<dbReference type="InterPro" id="IPR058065">
    <property type="entry name" value="LIC_10190-like"/>
</dbReference>
<evidence type="ECO:0000256" key="1">
    <source>
        <dbReference type="SAM" id="Phobius"/>
    </source>
</evidence>
<dbReference type="Pfam" id="PF26626">
    <property type="entry name" value="DUF8201"/>
    <property type="match status" value="1"/>
</dbReference>
<keyword evidence="1" id="KW-0472">Membrane</keyword>
<feature type="transmembrane region" description="Helical" evidence="1">
    <location>
        <begin position="417"/>
        <end position="436"/>
    </location>
</feature>
<organism evidence="3 4">
    <name type="scientific">Chloracidobacterium validum</name>
    <dbReference type="NCBI Taxonomy" id="2821543"/>
    <lineage>
        <taxon>Bacteria</taxon>
        <taxon>Pseudomonadati</taxon>
        <taxon>Acidobacteriota</taxon>
        <taxon>Terriglobia</taxon>
        <taxon>Terriglobales</taxon>
        <taxon>Acidobacteriaceae</taxon>
        <taxon>Chloracidobacterium</taxon>
    </lineage>
</organism>
<evidence type="ECO:0000313" key="4">
    <source>
        <dbReference type="Proteomes" id="UP000676506"/>
    </source>
</evidence>
<feature type="transmembrane region" description="Helical" evidence="1">
    <location>
        <begin position="296"/>
        <end position="317"/>
    </location>
</feature>
<feature type="transmembrane region" description="Helical" evidence="1">
    <location>
        <begin position="260"/>
        <end position="284"/>
    </location>
</feature>
<accession>A0ABX8B996</accession>
<dbReference type="RefSeq" id="WP_211428010.1">
    <property type="nucleotide sequence ID" value="NZ_CP072648.1"/>
</dbReference>
<feature type="transmembrane region" description="Helical" evidence="1">
    <location>
        <begin position="97"/>
        <end position="121"/>
    </location>
</feature>
<feature type="transmembrane region" description="Helical" evidence="1">
    <location>
        <begin position="443"/>
        <end position="460"/>
    </location>
</feature>
<feature type="transmembrane region" description="Helical" evidence="1">
    <location>
        <begin position="232"/>
        <end position="248"/>
    </location>
</feature>
<evidence type="ECO:0000313" key="3">
    <source>
        <dbReference type="EMBL" id="QUW02120.1"/>
    </source>
</evidence>
<feature type="transmembrane region" description="Helical" evidence="1">
    <location>
        <begin position="6"/>
        <end position="23"/>
    </location>
</feature>
<name>A0ABX8B996_9BACT</name>
<keyword evidence="1" id="KW-1133">Transmembrane helix</keyword>
<dbReference type="Proteomes" id="UP000676506">
    <property type="component" value="Chromosome 1"/>
</dbReference>
<feature type="domain" description="DUF8201" evidence="2">
    <location>
        <begin position="1"/>
        <end position="448"/>
    </location>
</feature>
<feature type="transmembrane region" description="Helical" evidence="1">
    <location>
        <begin position="466"/>
        <end position="488"/>
    </location>
</feature>
<protein>
    <recommendedName>
        <fullName evidence="2">DUF8201 domain-containing protein</fullName>
    </recommendedName>
</protein>
<gene>
    <name evidence="3" type="ORF">J8C06_07025</name>
</gene>
<proteinExistence type="predicted"/>